<evidence type="ECO:0000313" key="1">
    <source>
        <dbReference type="EMBL" id="GBM37216.1"/>
    </source>
</evidence>
<keyword evidence="2" id="KW-1185">Reference proteome</keyword>
<comment type="caution">
    <text evidence="1">The sequence shown here is derived from an EMBL/GenBank/DDBJ whole genome shotgun (WGS) entry which is preliminary data.</text>
</comment>
<dbReference type="AlphaFoldDB" id="A0A4Y2F9S2"/>
<dbReference type="Proteomes" id="UP000499080">
    <property type="component" value="Unassembled WGS sequence"/>
</dbReference>
<gene>
    <name evidence="1" type="ORF">AVEN_14982_1</name>
</gene>
<accession>A0A4Y2F9S2</accession>
<sequence length="137" mass="16139">MRWKKKQIGRHNVIGRMSVVGIWDTDRYYLRMLLHKSGAVRFDNLKAVSGILCETAPSYALAEYTSQDLWFEPQKTQIPGHKFTTDILLMFSDDILLEQSKANKNKEKFNTKQRIVFETVLNAYIWKSIQWSKAFLY</sequence>
<protein>
    <submittedName>
        <fullName evidence="1">Uncharacterized protein</fullName>
    </submittedName>
</protein>
<organism evidence="1 2">
    <name type="scientific">Araneus ventricosus</name>
    <name type="common">Orbweaver spider</name>
    <name type="synonym">Epeira ventricosa</name>
    <dbReference type="NCBI Taxonomy" id="182803"/>
    <lineage>
        <taxon>Eukaryota</taxon>
        <taxon>Metazoa</taxon>
        <taxon>Ecdysozoa</taxon>
        <taxon>Arthropoda</taxon>
        <taxon>Chelicerata</taxon>
        <taxon>Arachnida</taxon>
        <taxon>Araneae</taxon>
        <taxon>Araneomorphae</taxon>
        <taxon>Entelegynae</taxon>
        <taxon>Araneoidea</taxon>
        <taxon>Araneidae</taxon>
        <taxon>Araneus</taxon>
    </lineage>
</organism>
<evidence type="ECO:0000313" key="2">
    <source>
        <dbReference type="Proteomes" id="UP000499080"/>
    </source>
</evidence>
<proteinExistence type="predicted"/>
<name>A0A4Y2F9S2_ARAVE</name>
<dbReference type="EMBL" id="BGPR01000831">
    <property type="protein sequence ID" value="GBM37216.1"/>
    <property type="molecule type" value="Genomic_DNA"/>
</dbReference>
<reference evidence="1 2" key="1">
    <citation type="journal article" date="2019" name="Sci. Rep.">
        <title>Orb-weaving spider Araneus ventricosus genome elucidates the spidroin gene catalogue.</title>
        <authorList>
            <person name="Kono N."/>
            <person name="Nakamura H."/>
            <person name="Ohtoshi R."/>
            <person name="Moran D.A.P."/>
            <person name="Shinohara A."/>
            <person name="Yoshida Y."/>
            <person name="Fujiwara M."/>
            <person name="Mori M."/>
            <person name="Tomita M."/>
            <person name="Arakawa K."/>
        </authorList>
    </citation>
    <scope>NUCLEOTIDE SEQUENCE [LARGE SCALE GENOMIC DNA]</scope>
</reference>